<dbReference type="SUPFAM" id="SSF55874">
    <property type="entry name" value="ATPase domain of HSP90 chaperone/DNA topoisomerase II/histidine kinase"/>
    <property type="match status" value="1"/>
</dbReference>
<evidence type="ECO:0000256" key="15">
    <source>
        <dbReference type="PROSITE-ProRule" id="PRU00110"/>
    </source>
</evidence>
<dbReference type="InterPro" id="IPR001638">
    <property type="entry name" value="Solute-binding_3/MltF_N"/>
</dbReference>
<evidence type="ECO:0000313" key="23">
    <source>
        <dbReference type="Proteomes" id="UP000236449"/>
    </source>
</evidence>
<reference evidence="22 23" key="1">
    <citation type="submission" date="2018-01" db="EMBL/GenBank/DDBJ databases">
        <title>Draft genome sequences of six Vibrio diazotrophicus strains isolated from deep-sea sediments of the Baltic Sea.</title>
        <authorList>
            <person name="Castillo D."/>
            <person name="Vandieken V."/>
            <person name="Chiang O."/>
            <person name="Middelboe M."/>
        </authorList>
    </citation>
    <scope>NUCLEOTIDE SEQUENCE [LARGE SCALE GENOMIC DNA]</scope>
    <source>
        <strain evidence="22 23">60.27F</strain>
    </source>
</reference>
<dbReference type="CDD" id="cd00082">
    <property type="entry name" value="HisKA"/>
    <property type="match status" value="1"/>
</dbReference>
<keyword evidence="18" id="KW-0732">Signal</keyword>
<keyword evidence="4" id="KW-1003">Cell membrane</keyword>
<keyword evidence="11" id="KW-0547">Nucleotide-binding</keyword>
<dbReference type="SMART" id="SM00073">
    <property type="entry name" value="HPT"/>
    <property type="match status" value="1"/>
</dbReference>
<name>A0A2J8HSW6_VIBDI</name>
<dbReference type="Gene3D" id="3.30.450.20">
    <property type="entry name" value="PAS domain"/>
    <property type="match status" value="1"/>
</dbReference>
<gene>
    <name evidence="22" type="ORF">C1N32_20480</name>
</gene>
<evidence type="ECO:0000256" key="9">
    <source>
        <dbReference type="ARBA" id="ARBA00022777"/>
    </source>
</evidence>
<feature type="domain" description="Histidine kinase" evidence="19">
    <location>
        <begin position="666"/>
        <end position="882"/>
    </location>
</feature>
<feature type="chain" id="PRO_5014334903" description="histidine kinase" evidence="18">
    <location>
        <begin position="23"/>
        <end position="1226"/>
    </location>
</feature>
<evidence type="ECO:0000256" key="14">
    <source>
        <dbReference type="ARBA" id="ARBA00023136"/>
    </source>
</evidence>
<keyword evidence="6 16" id="KW-0597">Phosphoprotein</keyword>
<evidence type="ECO:0000256" key="3">
    <source>
        <dbReference type="ARBA" id="ARBA00012438"/>
    </source>
</evidence>
<dbReference type="Gene3D" id="3.40.50.2300">
    <property type="match status" value="1"/>
</dbReference>
<dbReference type="PANTHER" id="PTHR43047">
    <property type="entry name" value="TWO-COMPONENT HISTIDINE PROTEIN KINASE"/>
    <property type="match status" value="1"/>
</dbReference>
<keyword evidence="9 22" id="KW-0418">Kinase</keyword>
<feature type="transmembrane region" description="Helical" evidence="17">
    <location>
        <begin position="484"/>
        <end position="506"/>
    </location>
</feature>
<evidence type="ECO:0000256" key="11">
    <source>
        <dbReference type="ARBA" id="ARBA00022840"/>
    </source>
</evidence>
<dbReference type="PROSITE" id="PS50109">
    <property type="entry name" value="HIS_KIN"/>
    <property type="match status" value="1"/>
</dbReference>
<evidence type="ECO:0000256" key="7">
    <source>
        <dbReference type="ARBA" id="ARBA00022679"/>
    </source>
</evidence>
<accession>A0A2J8HSW6</accession>
<evidence type="ECO:0000313" key="22">
    <source>
        <dbReference type="EMBL" id="PNI01360.1"/>
    </source>
</evidence>
<dbReference type="InterPro" id="IPR008207">
    <property type="entry name" value="Sig_transdc_His_kin_Hpt_dom"/>
</dbReference>
<dbReference type="EC" id="2.7.13.3" evidence="3"/>
<dbReference type="InterPro" id="IPR001789">
    <property type="entry name" value="Sig_transdc_resp-reg_receiver"/>
</dbReference>
<evidence type="ECO:0000256" key="5">
    <source>
        <dbReference type="ARBA" id="ARBA00022519"/>
    </source>
</evidence>
<evidence type="ECO:0000256" key="13">
    <source>
        <dbReference type="ARBA" id="ARBA00023012"/>
    </source>
</evidence>
<dbReference type="InterPro" id="IPR005467">
    <property type="entry name" value="His_kinase_dom"/>
</dbReference>
<dbReference type="InterPro" id="IPR003661">
    <property type="entry name" value="HisK_dim/P_dom"/>
</dbReference>
<dbReference type="InterPro" id="IPR036641">
    <property type="entry name" value="HPT_dom_sf"/>
</dbReference>
<dbReference type="Pfam" id="PF02518">
    <property type="entry name" value="HATPase_c"/>
    <property type="match status" value="1"/>
</dbReference>
<dbReference type="PANTHER" id="PTHR43047:SF72">
    <property type="entry name" value="OSMOSENSING HISTIDINE PROTEIN KINASE SLN1"/>
    <property type="match status" value="1"/>
</dbReference>
<keyword evidence="5" id="KW-0997">Cell inner membrane</keyword>
<dbReference type="PROSITE" id="PS50894">
    <property type="entry name" value="HPT"/>
    <property type="match status" value="1"/>
</dbReference>
<evidence type="ECO:0000256" key="17">
    <source>
        <dbReference type="SAM" id="Phobius"/>
    </source>
</evidence>
<dbReference type="Gene3D" id="3.40.190.10">
    <property type="entry name" value="Periplasmic binding protein-like II"/>
    <property type="match status" value="4"/>
</dbReference>
<keyword evidence="14 17" id="KW-0472">Membrane</keyword>
<evidence type="ECO:0000256" key="18">
    <source>
        <dbReference type="SAM" id="SignalP"/>
    </source>
</evidence>
<organism evidence="22 23">
    <name type="scientific">Vibrio diazotrophicus</name>
    <dbReference type="NCBI Taxonomy" id="685"/>
    <lineage>
        <taxon>Bacteria</taxon>
        <taxon>Pseudomonadati</taxon>
        <taxon>Pseudomonadota</taxon>
        <taxon>Gammaproteobacteria</taxon>
        <taxon>Vibrionales</taxon>
        <taxon>Vibrionaceae</taxon>
        <taxon>Vibrio</taxon>
    </lineage>
</organism>
<dbReference type="SUPFAM" id="SSF47384">
    <property type="entry name" value="Homodimeric domain of signal transducing histidine kinase"/>
    <property type="match status" value="1"/>
</dbReference>
<dbReference type="EMBL" id="POSK01000022">
    <property type="protein sequence ID" value="PNI01360.1"/>
    <property type="molecule type" value="Genomic_DNA"/>
</dbReference>
<evidence type="ECO:0000256" key="16">
    <source>
        <dbReference type="PROSITE-ProRule" id="PRU00169"/>
    </source>
</evidence>
<dbReference type="Pfam" id="PF00072">
    <property type="entry name" value="Response_reg"/>
    <property type="match status" value="1"/>
</dbReference>
<dbReference type="AlphaFoldDB" id="A0A2J8HSW6"/>
<dbReference type="PROSITE" id="PS50110">
    <property type="entry name" value="RESPONSE_REGULATORY"/>
    <property type="match status" value="1"/>
</dbReference>
<dbReference type="GO" id="GO:0000155">
    <property type="term" value="F:phosphorelay sensor kinase activity"/>
    <property type="evidence" value="ECO:0007669"/>
    <property type="project" value="InterPro"/>
</dbReference>
<evidence type="ECO:0000256" key="8">
    <source>
        <dbReference type="ARBA" id="ARBA00022692"/>
    </source>
</evidence>
<evidence type="ECO:0000256" key="10">
    <source>
        <dbReference type="ARBA" id="ARBA00022801"/>
    </source>
</evidence>
<dbReference type="SUPFAM" id="SSF53850">
    <property type="entry name" value="Periplasmic binding protein-like II"/>
    <property type="match status" value="2"/>
</dbReference>
<dbReference type="FunFam" id="3.30.565.10:FF:000010">
    <property type="entry name" value="Sensor histidine kinase RcsC"/>
    <property type="match status" value="1"/>
</dbReference>
<comment type="caution">
    <text evidence="22">The sequence shown here is derived from an EMBL/GenBank/DDBJ whole genome shotgun (WGS) entry which is preliminary data.</text>
</comment>
<dbReference type="Proteomes" id="UP000236449">
    <property type="component" value="Unassembled WGS sequence"/>
</dbReference>
<feature type="modified residue" description="4-aspartylphosphate" evidence="16">
    <location>
        <position position="1048"/>
    </location>
</feature>
<dbReference type="InterPro" id="IPR011006">
    <property type="entry name" value="CheY-like_superfamily"/>
</dbReference>
<dbReference type="GO" id="GO:0016787">
    <property type="term" value="F:hydrolase activity"/>
    <property type="evidence" value="ECO:0007669"/>
    <property type="project" value="UniProtKB-KW"/>
</dbReference>
<dbReference type="Gene3D" id="1.10.287.130">
    <property type="match status" value="1"/>
</dbReference>
<dbReference type="GO" id="GO:0009927">
    <property type="term" value="F:histidine phosphotransfer kinase activity"/>
    <property type="evidence" value="ECO:0007669"/>
    <property type="project" value="TreeGrafter"/>
</dbReference>
<dbReference type="GO" id="GO:0005886">
    <property type="term" value="C:plasma membrane"/>
    <property type="evidence" value="ECO:0007669"/>
    <property type="project" value="UniProtKB-SubCell"/>
</dbReference>
<protein>
    <recommendedName>
        <fullName evidence="3">histidine kinase</fullName>
        <ecNumber evidence="3">2.7.13.3</ecNumber>
    </recommendedName>
</protein>
<proteinExistence type="predicted"/>
<comment type="catalytic activity">
    <reaction evidence="1">
        <text>ATP + protein L-histidine = ADP + protein N-phospho-L-histidine.</text>
        <dbReference type="EC" id="2.7.13.3"/>
    </reaction>
</comment>
<keyword evidence="11" id="KW-0067">ATP-binding</keyword>
<dbReference type="InterPro" id="IPR004358">
    <property type="entry name" value="Sig_transdc_His_kin-like_C"/>
</dbReference>
<dbReference type="Gene3D" id="3.30.565.10">
    <property type="entry name" value="Histidine kinase-like ATPase, C-terminal domain"/>
    <property type="match status" value="1"/>
</dbReference>
<dbReference type="CDD" id="cd16922">
    <property type="entry name" value="HATPase_EvgS-ArcB-TorS-like"/>
    <property type="match status" value="1"/>
</dbReference>
<keyword evidence="8 17" id="KW-0812">Transmembrane</keyword>
<dbReference type="SMART" id="SM00448">
    <property type="entry name" value="REC"/>
    <property type="match status" value="1"/>
</dbReference>
<dbReference type="SUPFAM" id="SSF47226">
    <property type="entry name" value="Histidine-containing phosphotransfer domain, HPT domain"/>
    <property type="match status" value="1"/>
</dbReference>
<keyword evidence="13" id="KW-0902">Two-component regulatory system</keyword>
<evidence type="ECO:0000259" key="21">
    <source>
        <dbReference type="PROSITE" id="PS50894"/>
    </source>
</evidence>
<evidence type="ECO:0000259" key="19">
    <source>
        <dbReference type="PROSITE" id="PS50109"/>
    </source>
</evidence>
<comment type="subcellular location">
    <subcellularLocation>
        <location evidence="2">Cell inner membrane</location>
        <topology evidence="2">Multi-pass membrane protein</topology>
    </subcellularLocation>
</comment>
<dbReference type="Pfam" id="PF01627">
    <property type="entry name" value="Hpt"/>
    <property type="match status" value="1"/>
</dbReference>
<dbReference type="SUPFAM" id="SSF52172">
    <property type="entry name" value="CheY-like"/>
    <property type="match status" value="1"/>
</dbReference>
<feature type="domain" description="HPt" evidence="21">
    <location>
        <begin position="1118"/>
        <end position="1220"/>
    </location>
</feature>
<evidence type="ECO:0000256" key="1">
    <source>
        <dbReference type="ARBA" id="ARBA00000085"/>
    </source>
</evidence>
<dbReference type="CDD" id="cd00088">
    <property type="entry name" value="HPT"/>
    <property type="match status" value="1"/>
</dbReference>
<feature type="domain" description="Response regulatory" evidence="20">
    <location>
        <begin position="997"/>
        <end position="1115"/>
    </location>
</feature>
<evidence type="ECO:0000259" key="20">
    <source>
        <dbReference type="PROSITE" id="PS50110"/>
    </source>
</evidence>
<feature type="signal peptide" evidence="18">
    <location>
        <begin position="1"/>
        <end position="22"/>
    </location>
</feature>
<dbReference type="SMART" id="SM00062">
    <property type="entry name" value="PBPb"/>
    <property type="match status" value="2"/>
</dbReference>
<evidence type="ECO:0000256" key="6">
    <source>
        <dbReference type="ARBA" id="ARBA00022553"/>
    </source>
</evidence>
<evidence type="ECO:0000256" key="4">
    <source>
        <dbReference type="ARBA" id="ARBA00022475"/>
    </source>
</evidence>
<feature type="modified residue" description="Phosphohistidine" evidence="15">
    <location>
        <position position="1167"/>
    </location>
</feature>
<dbReference type="CDD" id="cd17546">
    <property type="entry name" value="REC_hyHK_CKI1_RcsC-like"/>
    <property type="match status" value="1"/>
</dbReference>
<dbReference type="PRINTS" id="PR00344">
    <property type="entry name" value="BCTRLSENSOR"/>
</dbReference>
<dbReference type="Gene3D" id="1.20.120.160">
    <property type="entry name" value="HPT domain"/>
    <property type="match status" value="1"/>
</dbReference>
<dbReference type="RefSeq" id="WP_102967259.1">
    <property type="nucleotide sequence ID" value="NZ_POSK01000022.1"/>
</dbReference>
<dbReference type="SMART" id="SM00387">
    <property type="entry name" value="HATPase_c"/>
    <property type="match status" value="1"/>
</dbReference>
<dbReference type="SMART" id="SM00388">
    <property type="entry name" value="HisKA"/>
    <property type="match status" value="1"/>
</dbReference>
<dbReference type="InterPro" id="IPR003594">
    <property type="entry name" value="HATPase_dom"/>
</dbReference>
<evidence type="ECO:0000256" key="2">
    <source>
        <dbReference type="ARBA" id="ARBA00004429"/>
    </source>
</evidence>
<dbReference type="OrthoDB" id="9810730at2"/>
<keyword evidence="10" id="KW-0378">Hydrolase</keyword>
<sequence length="1226" mass="137837">MNRLILLFISAMCVVFSTYTLSATSDKSNTMPNKIKVALLSRTLDNLAYHDPTYDIETDFFDSLAKSLNLDIEYIVYPTVSSLHQAIDKKEADLAVGLSDTSDSNYIYSQTLYQSSIAIWYRNKSLMHVSPSSMKWVCVKGSIYCKKLDLRGLPNIYEAESFADAINLVNSGQADAVLDSYVSLLACVNSSTQTIGRIEIPDWFDTENIRIAAHKNSQLLLQNINLVLNQEAKFSGIHSDNIYHQIDVARNAVSNKGNPTIRYTVWDDSYPLFYRDTSGEIAGFLPDLLKLIEIRTSMRFQYVPLHDGETPLGLLEQKEIDFVPAVLMDSHALDWTAVSNPLASIKYYAVSYKGLTYKDNAKEGVLFADTPAYQSIKNRIFGENTITYIGIKQLIEDLKNGKLRQAYVREDILDYLVANDDDDKLVIKRHSYKEIDVAITVRGDDRQISDLIDGVASTINPKELHRLQNGYTQFNIVYGYDKNFVIVGLSILAGIILLLVFIFYLWKKNFQLKVSLNEKEAQRTQNSLRFLQNIINSLPNQVFIHDSNHKLLLSNCSGVESGKCKSCSLAQKDRPEHKVIENNEELSRVLKVGETIQRDVDVQTCNAGLQTIDYFRTRINGPADAEEFVLTVVHDVSAQKEQERALRAANETAQQAVQARERFLASMSHELRTPIAGMAGLLEMLKIRTDDEDTLMMINNIITSTRHLHLLVNDILDFSKLEAQQLELDLGECHLLRETGELLRVHCASAQKKGLQFEVNWAPTTVKVVQMDALRFSQIINNLLSNAIKFTDSGRITVDITLDEKCVSLSVTDTGVGMSKDVIKGVFNPFYQADSTIARRFGGTGLGMAIVHNLVTVMGGKINIDSEPNMGTTVSFTIPHELVRTYEKSQKVVCATYHGTDPLISSWIDIWTSNKNSSCSLKNIDIYDEENFDDSCCEHQHNIVIKKDLDVFRSRNGRCVYLNSTPFFPDLLFDAVVGNEKMTASDEENMRSPLKGKVLVAEDNPINQLVFKQQLAELGVDVDIVDNGLIALELLQAKPMEYDLLITDCHMPVMDGYELVNRVRMQPELSHITLIGCTAEDSRVANEKALNSGFDTMLYKPYGISRLYKLLAQYLSSDEPVAEIWLAKYDAEDAQILSQVYVETMEKDLALLIESKGDRKLIKEIAHRIKGGSGTVGETAVQQRAMDLENGMQNSEGNIDPLFEYLVADITTSIEQTKAWINNHVV</sequence>
<evidence type="ECO:0000256" key="12">
    <source>
        <dbReference type="ARBA" id="ARBA00022989"/>
    </source>
</evidence>
<dbReference type="InterPro" id="IPR036097">
    <property type="entry name" value="HisK_dim/P_sf"/>
</dbReference>
<keyword evidence="7" id="KW-0808">Transferase</keyword>
<keyword evidence="12 17" id="KW-1133">Transmembrane helix</keyword>
<dbReference type="Pfam" id="PF00512">
    <property type="entry name" value="HisKA"/>
    <property type="match status" value="1"/>
</dbReference>
<dbReference type="InterPro" id="IPR036890">
    <property type="entry name" value="HATPase_C_sf"/>
</dbReference>